<dbReference type="PANTHER" id="PTHR43711:SF1">
    <property type="entry name" value="HISTIDINE KINASE 1"/>
    <property type="match status" value="1"/>
</dbReference>
<dbReference type="InterPro" id="IPR036890">
    <property type="entry name" value="HATPase_C_sf"/>
</dbReference>
<dbReference type="SUPFAM" id="SSF55874">
    <property type="entry name" value="ATPase domain of HSP90 chaperone/DNA topoisomerase II/histidine kinase"/>
    <property type="match status" value="1"/>
</dbReference>
<keyword evidence="5" id="KW-0418">Kinase</keyword>
<evidence type="ECO:0000256" key="1">
    <source>
        <dbReference type="ARBA" id="ARBA00000085"/>
    </source>
</evidence>
<keyword evidence="11" id="KW-1185">Reference proteome</keyword>
<gene>
    <name evidence="10" type="ORF">DB32_003164</name>
</gene>
<comment type="catalytic activity">
    <reaction evidence="1">
        <text>ATP + protein L-histidine = ADP + protein N-phospho-L-histidine.</text>
        <dbReference type="EC" id="2.7.13.3"/>
    </reaction>
</comment>
<dbReference type="FunFam" id="3.30.565.10:FF:000006">
    <property type="entry name" value="Sensor histidine kinase WalK"/>
    <property type="match status" value="1"/>
</dbReference>
<feature type="transmembrane region" description="Helical" evidence="8">
    <location>
        <begin position="259"/>
        <end position="280"/>
    </location>
</feature>
<dbReference type="EMBL" id="CP011125">
    <property type="protein sequence ID" value="AKF06015.1"/>
    <property type="molecule type" value="Genomic_DNA"/>
</dbReference>
<evidence type="ECO:0000256" key="6">
    <source>
        <dbReference type="ARBA" id="ARBA00023012"/>
    </source>
</evidence>
<dbReference type="FunFam" id="1.10.287.130:FF:000001">
    <property type="entry name" value="Two-component sensor histidine kinase"/>
    <property type="match status" value="1"/>
</dbReference>
<dbReference type="CDD" id="cd00082">
    <property type="entry name" value="HisKA"/>
    <property type="match status" value="1"/>
</dbReference>
<keyword evidence="6" id="KW-0902">Two-component regulatory system</keyword>
<keyword evidence="7 8" id="KW-0472">Membrane</keyword>
<name>A0A0F6W303_9BACT</name>
<evidence type="ECO:0000313" key="10">
    <source>
        <dbReference type="EMBL" id="AKF06015.1"/>
    </source>
</evidence>
<evidence type="ECO:0000256" key="8">
    <source>
        <dbReference type="SAM" id="Phobius"/>
    </source>
</evidence>
<evidence type="ECO:0000259" key="9">
    <source>
        <dbReference type="PROSITE" id="PS50109"/>
    </source>
</evidence>
<dbReference type="STRING" id="927083.DB32_003164"/>
<dbReference type="AlphaFoldDB" id="A0A0F6W303"/>
<dbReference type="Gene3D" id="3.30.565.10">
    <property type="entry name" value="Histidine kinase-like ATPase, C-terminal domain"/>
    <property type="match status" value="1"/>
</dbReference>
<dbReference type="InterPro" id="IPR005467">
    <property type="entry name" value="His_kinase_dom"/>
</dbReference>
<reference evidence="10 11" key="1">
    <citation type="submission" date="2015-03" db="EMBL/GenBank/DDBJ databases">
        <title>Genome assembly of Sandaracinus amylolyticus DSM 53668.</title>
        <authorList>
            <person name="Sharma G."/>
            <person name="Subramanian S."/>
        </authorList>
    </citation>
    <scope>NUCLEOTIDE SEQUENCE [LARGE SCALE GENOMIC DNA]</scope>
    <source>
        <strain evidence="10 11">DSM 53668</strain>
    </source>
</reference>
<evidence type="ECO:0000256" key="4">
    <source>
        <dbReference type="ARBA" id="ARBA00022679"/>
    </source>
</evidence>
<dbReference type="InterPro" id="IPR036097">
    <property type="entry name" value="HisK_dim/P_sf"/>
</dbReference>
<sequence>MEWRSRLVYLALIPAIAIAAGILGYFSIQSARQFARESEQSVLASTLVLVDEKVDRVEQMIITSDEAVFHLVDLERPEAVSETWQPLAERISPSVRALLVLDDGGEVIGYACRCSTQERRDFLKVFTERILPNLELERERIGVLRHHHRTYADTSYLISYRAVRHAGRRHYMVAHHDTGFIEREVFPTLFVHEEERVSYNVVDDDNRLVYGQSRIARAGDYLVGRRFPTTLYGWRLQIAPKRAPELIVRGAEQVYTESALIGLSFAIVLLGVGFLIYAAVKESRLNALRSEFIANVSHELKTPLSVVRMFSEMLMTGRVRDEKKREQYLQIIARESERLTALIDNVLDFSAIERGKQTYQMREGDLADVVARAIDTFRYRLERENLEVKLEVVGEVPAVRFDEQAILLAVMNLLDNAMKYGAGSTIEVTIERGRRHAYVRVRDHGPGIPDEHHKRVFERFYRVRNGSSSARGSGIGLSLVKRIVEAHRGRAWVENAAGGGARVSFSLPFSDLAGGGTAVALSSWRNDAGPPPDDEIAER</sequence>
<dbReference type="OrthoDB" id="9813151at2"/>
<dbReference type="InterPro" id="IPR003594">
    <property type="entry name" value="HATPase_dom"/>
</dbReference>
<dbReference type="Pfam" id="PF00512">
    <property type="entry name" value="HisKA"/>
    <property type="match status" value="1"/>
</dbReference>
<keyword evidence="8" id="KW-1133">Transmembrane helix</keyword>
<keyword evidence="8" id="KW-0812">Transmembrane</keyword>
<dbReference type="SUPFAM" id="SSF47384">
    <property type="entry name" value="Homodimeric domain of signal transducing histidine kinase"/>
    <property type="match status" value="1"/>
</dbReference>
<evidence type="ECO:0000256" key="7">
    <source>
        <dbReference type="ARBA" id="ARBA00023136"/>
    </source>
</evidence>
<proteinExistence type="predicted"/>
<dbReference type="Proteomes" id="UP000034883">
    <property type="component" value="Chromosome"/>
</dbReference>
<dbReference type="PRINTS" id="PR00344">
    <property type="entry name" value="BCTRLSENSOR"/>
</dbReference>
<dbReference type="InterPro" id="IPR050736">
    <property type="entry name" value="Sensor_HK_Regulatory"/>
</dbReference>
<dbReference type="Gene3D" id="1.10.287.130">
    <property type="match status" value="1"/>
</dbReference>
<dbReference type="KEGG" id="samy:DB32_003164"/>
<dbReference type="RefSeq" id="WP_053233229.1">
    <property type="nucleotide sequence ID" value="NZ_CP011125.1"/>
</dbReference>
<dbReference type="EC" id="2.7.13.3" evidence="2"/>
<dbReference type="InterPro" id="IPR003661">
    <property type="entry name" value="HisK_dim/P_dom"/>
</dbReference>
<dbReference type="CDD" id="cd00075">
    <property type="entry name" value="HATPase"/>
    <property type="match status" value="1"/>
</dbReference>
<dbReference type="InterPro" id="IPR004358">
    <property type="entry name" value="Sig_transdc_His_kin-like_C"/>
</dbReference>
<evidence type="ECO:0000256" key="2">
    <source>
        <dbReference type="ARBA" id="ARBA00012438"/>
    </source>
</evidence>
<evidence type="ECO:0000256" key="3">
    <source>
        <dbReference type="ARBA" id="ARBA00022553"/>
    </source>
</evidence>
<protein>
    <recommendedName>
        <fullName evidence="2">histidine kinase</fullName>
        <ecNumber evidence="2">2.7.13.3</ecNumber>
    </recommendedName>
</protein>
<evidence type="ECO:0000256" key="5">
    <source>
        <dbReference type="ARBA" id="ARBA00022777"/>
    </source>
</evidence>
<dbReference type="Pfam" id="PF02518">
    <property type="entry name" value="HATPase_c"/>
    <property type="match status" value="1"/>
</dbReference>
<evidence type="ECO:0000313" key="11">
    <source>
        <dbReference type="Proteomes" id="UP000034883"/>
    </source>
</evidence>
<dbReference type="PANTHER" id="PTHR43711">
    <property type="entry name" value="TWO-COMPONENT HISTIDINE KINASE"/>
    <property type="match status" value="1"/>
</dbReference>
<dbReference type="SMART" id="SM00388">
    <property type="entry name" value="HisKA"/>
    <property type="match status" value="1"/>
</dbReference>
<dbReference type="SMART" id="SM00387">
    <property type="entry name" value="HATPase_c"/>
    <property type="match status" value="1"/>
</dbReference>
<accession>A0A0F6W303</accession>
<feature type="transmembrane region" description="Helical" evidence="8">
    <location>
        <begin position="7"/>
        <end position="28"/>
    </location>
</feature>
<dbReference type="PROSITE" id="PS50109">
    <property type="entry name" value="HIS_KIN"/>
    <property type="match status" value="1"/>
</dbReference>
<dbReference type="GO" id="GO:0000155">
    <property type="term" value="F:phosphorelay sensor kinase activity"/>
    <property type="evidence" value="ECO:0007669"/>
    <property type="project" value="InterPro"/>
</dbReference>
<keyword evidence="3" id="KW-0597">Phosphoprotein</keyword>
<feature type="domain" description="Histidine kinase" evidence="9">
    <location>
        <begin position="295"/>
        <end position="511"/>
    </location>
</feature>
<keyword evidence="4" id="KW-0808">Transferase</keyword>
<organism evidence="10 11">
    <name type="scientific">Sandaracinus amylolyticus</name>
    <dbReference type="NCBI Taxonomy" id="927083"/>
    <lineage>
        <taxon>Bacteria</taxon>
        <taxon>Pseudomonadati</taxon>
        <taxon>Myxococcota</taxon>
        <taxon>Polyangia</taxon>
        <taxon>Polyangiales</taxon>
        <taxon>Sandaracinaceae</taxon>
        <taxon>Sandaracinus</taxon>
    </lineage>
</organism>